<accession>A0A0P9RSW9</accession>
<dbReference type="InterPro" id="IPR022385">
    <property type="entry name" value="Rhs_assc_core"/>
</dbReference>
<organism evidence="1 2">
    <name type="scientific">Pseudomonas congelans</name>
    <dbReference type="NCBI Taxonomy" id="200452"/>
    <lineage>
        <taxon>Bacteria</taxon>
        <taxon>Pseudomonadati</taxon>
        <taxon>Pseudomonadota</taxon>
        <taxon>Gammaproteobacteria</taxon>
        <taxon>Pseudomonadales</taxon>
        <taxon>Pseudomonadaceae</taxon>
        <taxon>Pseudomonas</taxon>
    </lineage>
</organism>
<dbReference type="Gene3D" id="2.180.10.10">
    <property type="entry name" value="RHS repeat-associated core"/>
    <property type="match status" value="1"/>
</dbReference>
<gene>
    <name evidence="1" type="ORF">ALO92_101015</name>
</gene>
<reference evidence="1 2" key="1">
    <citation type="submission" date="2015-09" db="EMBL/GenBank/DDBJ databases">
        <title>Genome announcement of multiple Pseudomonas syringae strains.</title>
        <authorList>
            <person name="Thakur S."/>
            <person name="Wang P.W."/>
            <person name="Gong Y."/>
            <person name="Weir B.S."/>
            <person name="Guttman D.S."/>
        </authorList>
    </citation>
    <scope>NUCLEOTIDE SEQUENCE [LARGE SCALE GENOMIC DNA]</scope>
    <source>
        <strain evidence="1 2">ICMP19117</strain>
    </source>
</reference>
<dbReference type="EMBL" id="LJQB01000008">
    <property type="protein sequence ID" value="KPW87716.1"/>
    <property type="molecule type" value="Genomic_DNA"/>
</dbReference>
<sequence>MGEACAGVRRYPGRWRLVPRRFLVPQAKQPSSSASWAKAGSQPRLAAIGLPQRSDIMASSGQSVLCVYRYDGLDRLADCAPAGQGDNRLFYQKSRLATQIQGQIQYTLLRTDEYLLAQWRMENNQSDCALLATDQQQTVIAAQGLAFAYMPYGDHHPAAGPMNLPGFTGQRVDPVTGHYLLGNGYRAFNPVLMRFNSPDSLSPFGEGGLNAYGYCGGDPVNRMDANGHVPSLLRPLLKVMRFFKPKPIKNLKVISEDIVVFEDTANGAKRINFFGHGNRVKEHGYHPIITADRNFSPDQLNHLAATSGIDFDKYQKIRLVMCNSGSEGSGSFAALFSEITQKPVKSYISKVFVDRGPEKIASMITNKSDSIRWLDGGKNQYDKGLNIVKKNVHAPGSFKFKEFSYKPVVHQLTEL</sequence>
<name>A0A0P9RSW9_9PSED</name>
<dbReference type="NCBIfam" id="TIGR03696">
    <property type="entry name" value="Rhs_assc_core"/>
    <property type="match status" value="1"/>
</dbReference>
<dbReference type="Proteomes" id="UP000050411">
    <property type="component" value="Unassembled WGS sequence"/>
</dbReference>
<proteinExistence type="predicted"/>
<evidence type="ECO:0000313" key="2">
    <source>
        <dbReference type="Proteomes" id="UP000050411"/>
    </source>
</evidence>
<comment type="caution">
    <text evidence="1">The sequence shown here is derived from an EMBL/GenBank/DDBJ whole genome shotgun (WGS) entry which is preliminary data.</text>
</comment>
<evidence type="ECO:0000313" key="1">
    <source>
        <dbReference type="EMBL" id="KPW87716.1"/>
    </source>
</evidence>
<protein>
    <submittedName>
        <fullName evidence="1">YD repeat protein</fullName>
    </submittedName>
</protein>
<dbReference type="AlphaFoldDB" id="A0A0P9RSW9"/>
<dbReference type="PATRIC" id="fig|200452.3.peg.1624"/>
<dbReference type="SUPFAM" id="SSF56399">
    <property type="entry name" value="ADP-ribosylation"/>
    <property type="match status" value="1"/>
</dbReference>